<evidence type="ECO:0000259" key="8">
    <source>
        <dbReference type="Pfam" id="PF00749"/>
    </source>
</evidence>
<evidence type="ECO:0000259" key="9">
    <source>
        <dbReference type="Pfam" id="PF19269"/>
    </source>
</evidence>
<keyword evidence="2 7" id="KW-0436">Ligase</keyword>
<dbReference type="Gene3D" id="3.90.800.10">
    <property type="entry name" value="Glutamyl-tRNA Synthetase, Domain 3"/>
    <property type="match status" value="1"/>
</dbReference>
<accession>A0A660HMR7</accession>
<dbReference type="Pfam" id="PF00749">
    <property type="entry name" value="tRNA-synt_1c"/>
    <property type="match status" value="2"/>
</dbReference>
<dbReference type="Proteomes" id="UP000272462">
    <property type="component" value="Chromosome"/>
</dbReference>
<dbReference type="InterPro" id="IPR001412">
    <property type="entry name" value="aa-tRNA-synth_I_CS"/>
</dbReference>
<dbReference type="Gene3D" id="1.10.10.350">
    <property type="match status" value="1"/>
</dbReference>
<evidence type="ECO:0000256" key="1">
    <source>
        <dbReference type="ARBA" id="ARBA00007894"/>
    </source>
</evidence>
<evidence type="ECO:0000256" key="3">
    <source>
        <dbReference type="ARBA" id="ARBA00022741"/>
    </source>
</evidence>
<dbReference type="InterPro" id="IPR020751">
    <property type="entry name" value="aa-tRNA-synth_I_codon-bd_sub2"/>
</dbReference>
<dbReference type="Gene3D" id="3.40.50.620">
    <property type="entry name" value="HUPs"/>
    <property type="match status" value="2"/>
</dbReference>
<dbReference type="GO" id="GO:0008270">
    <property type="term" value="F:zinc ion binding"/>
    <property type="evidence" value="ECO:0007669"/>
    <property type="project" value="InterPro"/>
</dbReference>
<feature type="domain" description="Aminoacyl-tRNA synthetase class I anticodon-binding" evidence="9">
    <location>
        <begin position="313"/>
        <end position="439"/>
    </location>
</feature>
<name>A0A660HMR7_ZIZJU</name>
<dbReference type="Gene3D" id="1.10.1160.10">
    <property type="entry name" value="Glutamyl-trna Synthetase, Domain 2"/>
    <property type="match status" value="1"/>
</dbReference>
<dbReference type="InterPro" id="IPR014729">
    <property type="entry name" value="Rossmann-like_a/b/a_fold"/>
</dbReference>
<dbReference type="PANTHER" id="PTHR43311:SF2">
    <property type="entry name" value="GLUTAMATE--TRNA LIGASE, MITOCHONDRIAL-RELATED"/>
    <property type="match status" value="1"/>
</dbReference>
<dbReference type="Pfam" id="PF19269">
    <property type="entry name" value="Anticodon_2"/>
    <property type="match status" value="1"/>
</dbReference>
<keyword evidence="3 7" id="KW-0547">Nucleotide-binding</keyword>
<dbReference type="InterPro" id="IPR008925">
    <property type="entry name" value="aa_tRNA-synth_I_cd-bd_sf"/>
</dbReference>
<dbReference type="InterPro" id="IPR049940">
    <property type="entry name" value="GluQ/Sye"/>
</dbReference>
<organism evidence="10 11">
    <name type="scientific">Ziziphus jujuba witches'-broom phytoplasma</name>
    <dbReference type="NCBI Taxonomy" id="135727"/>
    <lineage>
        <taxon>Bacteria</taxon>
        <taxon>Bacillati</taxon>
        <taxon>Mycoplasmatota</taxon>
        <taxon>Mollicutes</taxon>
        <taxon>Acholeplasmatales</taxon>
        <taxon>Acholeplasmataceae</taxon>
        <taxon>Candidatus Phytoplasma</taxon>
        <taxon>16SrV (Elm yellows group)</taxon>
    </lineage>
</organism>
<dbReference type="AlphaFoldDB" id="A0A660HMR7"/>
<comment type="caution">
    <text evidence="7">Lacks conserved residue(s) required for the propagation of feature annotation.</text>
</comment>
<evidence type="ECO:0000256" key="5">
    <source>
        <dbReference type="ARBA" id="ARBA00022917"/>
    </source>
</evidence>
<comment type="catalytic activity">
    <reaction evidence="7">
        <text>tRNA(Glu) + L-glutamate + ATP = L-glutamyl-tRNA(Glu) + AMP + diphosphate</text>
        <dbReference type="Rhea" id="RHEA:23540"/>
        <dbReference type="Rhea" id="RHEA-COMP:9663"/>
        <dbReference type="Rhea" id="RHEA-COMP:9680"/>
        <dbReference type="ChEBI" id="CHEBI:29985"/>
        <dbReference type="ChEBI" id="CHEBI:30616"/>
        <dbReference type="ChEBI" id="CHEBI:33019"/>
        <dbReference type="ChEBI" id="CHEBI:78442"/>
        <dbReference type="ChEBI" id="CHEBI:78520"/>
        <dbReference type="ChEBI" id="CHEBI:456215"/>
        <dbReference type="EC" id="6.1.1.17"/>
    </reaction>
</comment>
<dbReference type="SUPFAM" id="SSF52374">
    <property type="entry name" value="Nucleotidylyl transferase"/>
    <property type="match status" value="1"/>
</dbReference>
<dbReference type="PROSITE" id="PS00178">
    <property type="entry name" value="AA_TRNA_LIGASE_I"/>
    <property type="match status" value="1"/>
</dbReference>
<dbReference type="InterPro" id="IPR020061">
    <property type="entry name" value="Glu_tRNA_lig_a-bdl"/>
</dbReference>
<evidence type="ECO:0000256" key="2">
    <source>
        <dbReference type="ARBA" id="ARBA00022598"/>
    </source>
</evidence>
<comment type="similarity">
    <text evidence="1 7">Belongs to the class-I aminoacyl-tRNA synthetase family. Glutamate--tRNA ligase type 1 subfamily.</text>
</comment>
<dbReference type="HAMAP" id="MF_00022">
    <property type="entry name" value="Glu_tRNA_synth_type1"/>
    <property type="match status" value="1"/>
</dbReference>
<evidence type="ECO:0000313" key="10">
    <source>
        <dbReference type="EMBL" id="AYJ01333.1"/>
    </source>
</evidence>
<reference evidence="10 11" key="1">
    <citation type="journal article" date="2018" name="BMC Genomics">
        <title>Comparative genome analysis of jujube witches'-broom Phytoplasma, an obligate pathogen that causes jujube witches'-broom disease.</title>
        <authorList>
            <person name="Wang J."/>
            <person name="Song L."/>
            <person name="Jiao Q."/>
            <person name="Yang S."/>
            <person name="Gao R."/>
            <person name="Lu X."/>
            <person name="Zhou G."/>
        </authorList>
    </citation>
    <scope>NUCLEOTIDE SEQUENCE [LARGE SCALE GENOMIC DNA]</scope>
    <source>
        <strain evidence="10">Jwb-nky</strain>
    </source>
</reference>
<dbReference type="InterPro" id="IPR004527">
    <property type="entry name" value="Glu-tRNA-ligase_bac/mito"/>
</dbReference>
<evidence type="ECO:0000256" key="4">
    <source>
        <dbReference type="ARBA" id="ARBA00022840"/>
    </source>
</evidence>
<feature type="domain" description="Glutamyl/glutaminyl-tRNA synthetase class Ib catalytic" evidence="8">
    <location>
        <begin position="3"/>
        <end position="109"/>
    </location>
</feature>
<dbReference type="InterPro" id="IPR020058">
    <property type="entry name" value="Glu/Gln-tRNA-synth_Ib_cat-dom"/>
</dbReference>
<keyword evidence="4 7" id="KW-0067">ATP-binding</keyword>
<feature type="short sequence motif" description="'KMSKS' region" evidence="7">
    <location>
        <begin position="214"/>
        <end position="218"/>
    </location>
</feature>
<sequence>MKEIRLRYAPSPTGFLHIGNARTALFNYLFARRYKGKFIIRIEDTDLKRNIKESELSQLEQLRWLGLFWDEGPDLKGPFGPYKQSERISIYQKYTQILLDKKLAYKEYQGDNDKCVVRFKVPLNTLYEFNDMIRGKLSFESDQIEDWIIIKENGFPTYNYAVVIDDYLMKISHVLRGEEHITNTPKQIMIYKAFGWDIPIFGHMSLILNKNKKKLSKRDVDIVQFIKKYIDLGFLPKALFNFLFFLGFAPKTNKTILSIEEMISLFDKTRFVKAPAVFDDQKLSFINNQYLKQMSVTEIVGKSKFFLEEKKIFLEDKYLQNIIILFRDRMNYIQEIVNLYLEFFEQNQQIDNKIIHIIKEIEDFSVIKILKDLFLKLEIFQSSFIEQLIQKFSELTNLKGKKLFLTLRIACTGKLHGPHLLTYLELLGKKNILNNIQKLLNLNY</sequence>
<dbReference type="GO" id="GO:0000049">
    <property type="term" value="F:tRNA binding"/>
    <property type="evidence" value="ECO:0007669"/>
    <property type="project" value="InterPro"/>
</dbReference>
<dbReference type="NCBIfam" id="TIGR00464">
    <property type="entry name" value="gltX_bact"/>
    <property type="match status" value="1"/>
</dbReference>
<comment type="subcellular location">
    <subcellularLocation>
        <location evidence="7">Cytoplasm</location>
    </subcellularLocation>
</comment>
<evidence type="ECO:0000256" key="7">
    <source>
        <dbReference type="HAMAP-Rule" id="MF_00022"/>
    </source>
</evidence>
<evidence type="ECO:0000313" key="11">
    <source>
        <dbReference type="Proteomes" id="UP000272462"/>
    </source>
</evidence>
<dbReference type="GO" id="GO:0006424">
    <property type="term" value="P:glutamyl-tRNA aminoacylation"/>
    <property type="evidence" value="ECO:0007669"/>
    <property type="project" value="UniProtKB-UniRule"/>
</dbReference>
<dbReference type="RefSeq" id="WP_121464045.1">
    <property type="nucleotide sequence ID" value="NZ_CP025121.1"/>
</dbReference>
<gene>
    <name evidence="7 10" type="primary">gltX</name>
    <name evidence="10" type="ORF">CWO85_02360</name>
</gene>
<evidence type="ECO:0000256" key="6">
    <source>
        <dbReference type="ARBA" id="ARBA00023146"/>
    </source>
</evidence>
<dbReference type="GO" id="GO:0005829">
    <property type="term" value="C:cytosol"/>
    <property type="evidence" value="ECO:0007669"/>
    <property type="project" value="TreeGrafter"/>
</dbReference>
<dbReference type="InterPro" id="IPR000924">
    <property type="entry name" value="Glu/Gln-tRNA-synth"/>
</dbReference>
<dbReference type="PRINTS" id="PR00987">
    <property type="entry name" value="TRNASYNTHGLU"/>
</dbReference>
<dbReference type="OrthoDB" id="9807503at2"/>
<dbReference type="InterPro" id="IPR045462">
    <property type="entry name" value="aa-tRNA-synth_I_cd-bd"/>
</dbReference>
<keyword evidence="5 7" id="KW-0648">Protein biosynthesis</keyword>
<dbReference type="CDD" id="cd00808">
    <property type="entry name" value="GluRS_core"/>
    <property type="match status" value="1"/>
</dbReference>
<dbReference type="KEGG" id="pzi:CWO85_02360"/>
<dbReference type="SUPFAM" id="SSF48163">
    <property type="entry name" value="An anticodon-binding domain of class I aminoacyl-tRNA synthetases"/>
    <property type="match status" value="1"/>
</dbReference>
<feature type="short sequence motif" description="'HIGH' region" evidence="7">
    <location>
        <begin position="10"/>
        <end position="20"/>
    </location>
</feature>
<dbReference type="EMBL" id="CP025121">
    <property type="protein sequence ID" value="AYJ01333.1"/>
    <property type="molecule type" value="Genomic_DNA"/>
</dbReference>
<feature type="binding site" evidence="7">
    <location>
        <position position="217"/>
    </location>
    <ligand>
        <name>ATP</name>
        <dbReference type="ChEBI" id="CHEBI:30616"/>
    </ligand>
</feature>
<keyword evidence="11" id="KW-1185">Reference proteome</keyword>
<proteinExistence type="inferred from homology"/>
<protein>
    <recommendedName>
        <fullName evidence="7">Glutamate--tRNA ligase</fullName>
        <ecNumber evidence="7">6.1.1.17</ecNumber>
    </recommendedName>
    <alternativeName>
        <fullName evidence="7">Glutamyl-tRNA synthetase</fullName>
        <shortName evidence="7">GluRS</shortName>
    </alternativeName>
</protein>
<comment type="function">
    <text evidence="7">Catalyzes the attachment of glutamate to tRNA(Glu) in a two-step reaction: glutamate is first activated by ATP to form Glu-AMP and then transferred to the acceptor end of tRNA(Glu).</text>
</comment>
<dbReference type="PANTHER" id="PTHR43311">
    <property type="entry name" value="GLUTAMATE--TRNA LIGASE"/>
    <property type="match status" value="1"/>
</dbReference>
<keyword evidence="6 7" id="KW-0030">Aminoacyl-tRNA synthetase</keyword>
<dbReference type="InterPro" id="IPR033910">
    <property type="entry name" value="GluRS_core"/>
</dbReference>
<feature type="domain" description="Glutamyl/glutaminyl-tRNA synthetase class Ib catalytic" evidence="8">
    <location>
        <begin position="111"/>
        <end position="284"/>
    </location>
</feature>
<dbReference type="GO" id="GO:0005524">
    <property type="term" value="F:ATP binding"/>
    <property type="evidence" value="ECO:0007669"/>
    <property type="project" value="UniProtKB-UniRule"/>
</dbReference>
<keyword evidence="7" id="KW-0963">Cytoplasm</keyword>
<comment type="subunit">
    <text evidence="7">Monomer.</text>
</comment>
<dbReference type="GO" id="GO:0004818">
    <property type="term" value="F:glutamate-tRNA ligase activity"/>
    <property type="evidence" value="ECO:0007669"/>
    <property type="project" value="UniProtKB-UniRule"/>
</dbReference>
<dbReference type="EC" id="6.1.1.17" evidence="7"/>